<dbReference type="GO" id="GO:0001522">
    <property type="term" value="P:pseudouridine synthesis"/>
    <property type="evidence" value="ECO:0007669"/>
    <property type="project" value="InterPro"/>
</dbReference>
<proteinExistence type="inferred from homology"/>
<dbReference type="Pfam" id="PF00849">
    <property type="entry name" value="PseudoU_synth_2"/>
    <property type="match status" value="1"/>
</dbReference>
<dbReference type="InterPro" id="IPR002942">
    <property type="entry name" value="S4_RNA-bd"/>
</dbReference>
<sequence length="451" mass="50238">MAANAMDVRMTSRAVAARSADARQLTAFGCSAVNATFDVPGVRSISCFRSALRKNSTLAQAGSWTSSRALLAQAQELVQLRNAGKFMREKPSRLAELDMMAGRPSRPRKSPSPRDGGDKEGRNFKDKFRSAGSPPAASGRPRKAEFSAKQIEGMASQARARNGQSRGKKRVPINTSRLARGGTVQVNRDLSRNIRLSHYIARTGAASRRAAEKLIEEGHVTVNGKQVKEQMLVNPTTVEVTVKGQKLMLRQRAIWVMVNKPKGYISTSNDPNDRKTVMDLVPFARRDGLVAVGRLDRDSTGLLLMTNDLRFVNLLTHPRYEHTKKYRAEISGVLSAPDAYRLASGILLDGEERKTAPCGISFIEHRKDGKEVSTVLEVELKEGRRQQIRRMFEAVNRPVVRLHRFEFAGLELKQTKRGEYKVLSSSDIAFVQKQALRNEEKKKAQARKEQS</sequence>
<dbReference type="OrthoDB" id="440619at2759"/>
<dbReference type="SUPFAM" id="SSF55120">
    <property type="entry name" value="Pseudouridine synthase"/>
    <property type="match status" value="1"/>
</dbReference>
<dbReference type="EMBL" id="VRMN01000002">
    <property type="protein sequence ID" value="KAA8496505.1"/>
    <property type="molecule type" value="Genomic_DNA"/>
</dbReference>
<dbReference type="PROSITE" id="PS01149">
    <property type="entry name" value="PSI_RSU"/>
    <property type="match status" value="1"/>
</dbReference>
<dbReference type="InterPro" id="IPR020103">
    <property type="entry name" value="PsdUridine_synth_cat_dom_sf"/>
</dbReference>
<evidence type="ECO:0000256" key="4">
    <source>
        <dbReference type="SAM" id="MobiDB-lite"/>
    </source>
</evidence>
<dbReference type="InterPro" id="IPR006145">
    <property type="entry name" value="PsdUridine_synth_RsuA/RluA"/>
</dbReference>
<dbReference type="CDD" id="cd00165">
    <property type="entry name" value="S4"/>
    <property type="match status" value="1"/>
</dbReference>
<reference evidence="7" key="1">
    <citation type="journal article" date="2019" name="Nat. Commun.">
        <title>Expansion of phycobilisome linker gene families in mesophilic red algae.</title>
        <authorList>
            <person name="Lee J."/>
            <person name="Kim D."/>
            <person name="Bhattacharya D."/>
            <person name="Yoon H.S."/>
        </authorList>
    </citation>
    <scope>NUCLEOTIDE SEQUENCE [LARGE SCALE GENOMIC DNA]</scope>
    <source>
        <strain evidence="7">CCMP 1328</strain>
    </source>
</reference>
<comment type="similarity">
    <text evidence="1">Belongs to the pseudouridine synthase RsuA family.</text>
</comment>
<dbReference type="Pfam" id="PF01479">
    <property type="entry name" value="S4"/>
    <property type="match status" value="1"/>
</dbReference>
<dbReference type="GO" id="GO:0003723">
    <property type="term" value="F:RNA binding"/>
    <property type="evidence" value="ECO:0007669"/>
    <property type="project" value="UniProtKB-KW"/>
</dbReference>
<dbReference type="PANTHER" id="PTHR47683:SF2">
    <property type="entry name" value="RNA-BINDING S4 DOMAIN-CONTAINING PROTEIN"/>
    <property type="match status" value="1"/>
</dbReference>
<evidence type="ECO:0000256" key="2">
    <source>
        <dbReference type="ARBA" id="ARBA00023235"/>
    </source>
</evidence>
<gene>
    <name evidence="6" type="ORF">FVE85_0234</name>
</gene>
<dbReference type="SMART" id="SM00363">
    <property type="entry name" value="S4"/>
    <property type="match status" value="1"/>
</dbReference>
<comment type="caution">
    <text evidence="6">The sequence shown here is derived from an EMBL/GenBank/DDBJ whole genome shotgun (WGS) entry which is preliminary data.</text>
</comment>
<dbReference type="InterPro" id="IPR050343">
    <property type="entry name" value="RsuA_PseudoU_synthase"/>
</dbReference>
<evidence type="ECO:0000313" key="6">
    <source>
        <dbReference type="EMBL" id="KAA8496505.1"/>
    </source>
</evidence>
<dbReference type="GO" id="GO:0006364">
    <property type="term" value="P:rRNA processing"/>
    <property type="evidence" value="ECO:0007669"/>
    <property type="project" value="UniProtKB-ARBA"/>
</dbReference>
<dbReference type="InterPro" id="IPR020094">
    <property type="entry name" value="TruA/RsuA/RluB/E/F_N"/>
</dbReference>
<dbReference type="Gene3D" id="3.30.70.1560">
    <property type="entry name" value="Alpha-L RNA-binding motif"/>
    <property type="match status" value="1"/>
</dbReference>
<organism evidence="6 7">
    <name type="scientific">Porphyridium purpureum</name>
    <name type="common">Red alga</name>
    <name type="synonym">Porphyridium cruentum</name>
    <dbReference type="NCBI Taxonomy" id="35688"/>
    <lineage>
        <taxon>Eukaryota</taxon>
        <taxon>Rhodophyta</taxon>
        <taxon>Bangiophyceae</taxon>
        <taxon>Porphyridiales</taxon>
        <taxon>Porphyridiaceae</taxon>
        <taxon>Porphyridium</taxon>
    </lineage>
</organism>
<dbReference type="InterPro" id="IPR018496">
    <property type="entry name" value="PsdUridine_synth_RsuA/RluB_CS"/>
</dbReference>
<dbReference type="Proteomes" id="UP000324585">
    <property type="component" value="Unassembled WGS sequence"/>
</dbReference>
<dbReference type="PROSITE" id="PS50889">
    <property type="entry name" value="S4"/>
    <property type="match status" value="1"/>
</dbReference>
<dbReference type="GO" id="GO:0009982">
    <property type="term" value="F:pseudouridine synthase activity"/>
    <property type="evidence" value="ECO:0007669"/>
    <property type="project" value="InterPro"/>
</dbReference>
<evidence type="ECO:0000256" key="3">
    <source>
        <dbReference type="PROSITE-ProRule" id="PRU00182"/>
    </source>
</evidence>
<dbReference type="InterPro" id="IPR036986">
    <property type="entry name" value="S4_RNA-bd_sf"/>
</dbReference>
<evidence type="ECO:0000256" key="1">
    <source>
        <dbReference type="ARBA" id="ARBA00008348"/>
    </source>
</evidence>
<dbReference type="CDD" id="cd02870">
    <property type="entry name" value="PseudoU_synth_RsuA_like"/>
    <property type="match status" value="1"/>
</dbReference>
<name>A0A5J4YZF7_PORPP</name>
<dbReference type="OMA" id="DNEWLED"/>
<keyword evidence="3" id="KW-0694">RNA-binding</keyword>
<dbReference type="Gene3D" id="3.10.290.10">
    <property type="entry name" value="RNA-binding S4 domain"/>
    <property type="match status" value="1"/>
</dbReference>
<keyword evidence="2" id="KW-0413">Isomerase</keyword>
<evidence type="ECO:0000259" key="5">
    <source>
        <dbReference type="SMART" id="SM00363"/>
    </source>
</evidence>
<feature type="region of interest" description="Disordered" evidence="4">
    <location>
        <begin position="89"/>
        <end position="146"/>
    </location>
</feature>
<keyword evidence="7" id="KW-1185">Reference proteome</keyword>
<dbReference type="Gene3D" id="3.30.70.580">
    <property type="entry name" value="Pseudouridine synthase I, catalytic domain, N-terminal subdomain"/>
    <property type="match status" value="1"/>
</dbReference>
<evidence type="ECO:0000313" key="7">
    <source>
        <dbReference type="Proteomes" id="UP000324585"/>
    </source>
</evidence>
<accession>A0A5J4YZF7</accession>
<feature type="domain" description="RNA-binding S4" evidence="5">
    <location>
        <begin position="194"/>
        <end position="253"/>
    </location>
</feature>
<dbReference type="AlphaFoldDB" id="A0A5J4YZF7"/>
<dbReference type="InterPro" id="IPR042092">
    <property type="entry name" value="PsdUridine_s_RsuA/RluB/E/F_cat"/>
</dbReference>
<dbReference type="InterPro" id="IPR000748">
    <property type="entry name" value="PsdUridine_synth_RsuA/RluB/E/F"/>
</dbReference>
<dbReference type="SUPFAM" id="SSF55174">
    <property type="entry name" value="Alpha-L RNA-binding motif"/>
    <property type="match status" value="1"/>
</dbReference>
<dbReference type="NCBIfam" id="TIGR00093">
    <property type="entry name" value="pseudouridine synthase"/>
    <property type="match status" value="1"/>
</dbReference>
<protein>
    <submittedName>
        <fullName evidence="6">Putative RNA pseudouridine synthase</fullName>
    </submittedName>
</protein>
<feature type="compositionally biased region" description="Basic and acidic residues" evidence="4">
    <location>
        <begin position="115"/>
        <end position="129"/>
    </location>
</feature>
<dbReference type="PANTHER" id="PTHR47683">
    <property type="entry name" value="PSEUDOURIDINE SYNTHASE FAMILY PROTEIN-RELATED"/>
    <property type="match status" value="1"/>
</dbReference>